<reference evidence="3" key="1">
    <citation type="submission" date="2020-12" db="EMBL/GenBank/DDBJ databases">
        <title>Devosia sp. MSA67 isolated from Mo River.</title>
        <authorList>
            <person name="Ma F."/>
            <person name="Zi Z."/>
        </authorList>
    </citation>
    <scope>NUCLEOTIDE SEQUENCE</scope>
    <source>
        <strain evidence="3">MSA67</strain>
    </source>
</reference>
<dbReference type="Proteomes" id="UP000602124">
    <property type="component" value="Unassembled WGS sequence"/>
</dbReference>
<feature type="region of interest" description="Disordered" evidence="1">
    <location>
        <begin position="26"/>
        <end position="52"/>
    </location>
</feature>
<keyword evidence="4" id="KW-1185">Reference proteome</keyword>
<sequence>MIKNTVIALVATAALAGLAAPAMAASYSSDSDSSSSKGTSVTETTGLSNSDFDSDYALTALKDKGIDASSVQEWGSSYLVAWVTGADGNQTMIYLDPDTYEIVTP</sequence>
<feature type="compositionally biased region" description="Low complexity" evidence="1">
    <location>
        <begin position="26"/>
        <end position="40"/>
    </location>
</feature>
<feature type="signal peptide" evidence="2">
    <location>
        <begin position="1"/>
        <end position="24"/>
    </location>
</feature>
<proteinExistence type="predicted"/>
<organism evidence="3 4">
    <name type="scientific">Devosia sediminis</name>
    <dbReference type="NCBI Taxonomy" id="2798801"/>
    <lineage>
        <taxon>Bacteria</taxon>
        <taxon>Pseudomonadati</taxon>
        <taxon>Pseudomonadota</taxon>
        <taxon>Alphaproteobacteria</taxon>
        <taxon>Hyphomicrobiales</taxon>
        <taxon>Devosiaceae</taxon>
        <taxon>Devosia</taxon>
    </lineage>
</organism>
<evidence type="ECO:0000313" key="3">
    <source>
        <dbReference type="EMBL" id="MBJ3785714.1"/>
    </source>
</evidence>
<dbReference type="EMBL" id="JAEKMH010000003">
    <property type="protein sequence ID" value="MBJ3785714.1"/>
    <property type="molecule type" value="Genomic_DNA"/>
</dbReference>
<protein>
    <recommendedName>
        <fullName evidence="5">PepSY domain-containing protein</fullName>
    </recommendedName>
</protein>
<evidence type="ECO:0008006" key="5">
    <source>
        <dbReference type="Google" id="ProtNLM"/>
    </source>
</evidence>
<dbReference type="RefSeq" id="WP_198876945.1">
    <property type="nucleotide sequence ID" value="NZ_JAEKMH010000003.1"/>
</dbReference>
<dbReference type="AlphaFoldDB" id="A0A934J152"/>
<accession>A0A934J152</accession>
<feature type="chain" id="PRO_5037588458" description="PepSY domain-containing protein" evidence="2">
    <location>
        <begin position="25"/>
        <end position="105"/>
    </location>
</feature>
<evidence type="ECO:0000256" key="2">
    <source>
        <dbReference type="SAM" id="SignalP"/>
    </source>
</evidence>
<evidence type="ECO:0000313" key="4">
    <source>
        <dbReference type="Proteomes" id="UP000602124"/>
    </source>
</evidence>
<name>A0A934J152_9HYPH</name>
<gene>
    <name evidence="3" type="ORF">JEQ47_13390</name>
</gene>
<evidence type="ECO:0000256" key="1">
    <source>
        <dbReference type="SAM" id="MobiDB-lite"/>
    </source>
</evidence>
<comment type="caution">
    <text evidence="3">The sequence shown here is derived from an EMBL/GenBank/DDBJ whole genome shotgun (WGS) entry which is preliminary data.</text>
</comment>
<keyword evidence="2" id="KW-0732">Signal</keyword>
<feature type="compositionally biased region" description="Polar residues" evidence="1">
    <location>
        <begin position="41"/>
        <end position="51"/>
    </location>
</feature>